<protein>
    <submittedName>
        <fullName evidence="3">CelD/BcsL family acetyltransferase involved in cellulose biosynthesis</fullName>
    </submittedName>
</protein>
<evidence type="ECO:0000313" key="3">
    <source>
        <dbReference type="EMBL" id="MBB3204477.1"/>
    </source>
</evidence>
<gene>
    <name evidence="3" type="ORF">FHS27_000241</name>
</gene>
<accession>A0A7W5DUN4</accession>
<reference evidence="3 4" key="1">
    <citation type="submission" date="2020-08" db="EMBL/GenBank/DDBJ databases">
        <title>Genomic Encyclopedia of Type Strains, Phase III (KMG-III): the genomes of soil and plant-associated and newly described type strains.</title>
        <authorList>
            <person name="Whitman W."/>
        </authorList>
    </citation>
    <scope>NUCLEOTIDE SEQUENCE [LARGE SCALE GENOMIC DNA]</scope>
    <source>
        <strain evidence="3 4">CECT 8075</strain>
    </source>
</reference>
<evidence type="ECO:0000313" key="4">
    <source>
        <dbReference type="Proteomes" id="UP000536179"/>
    </source>
</evidence>
<proteinExistence type="predicted"/>
<feature type="region of interest" description="Disordered" evidence="1">
    <location>
        <begin position="396"/>
        <end position="422"/>
    </location>
</feature>
<dbReference type="RefSeq" id="WP_184300579.1">
    <property type="nucleotide sequence ID" value="NZ_JACHXU010000001.1"/>
</dbReference>
<dbReference type="EMBL" id="JACHXU010000001">
    <property type="protein sequence ID" value="MBB3204477.1"/>
    <property type="molecule type" value="Genomic_DNA"/>
</dbReference>
<dbReference type="GO" id="GO:0016740">
    <property type="term" value="F:transferase activity"/>
    <property type="evidence" value="ECO:0007669"/>
    <property type="project" value="UniProtKB-KW"/>
</dbReference>
<dbReference type="Proteomes" id="UP000536179">
    <property type="component" value="Unassembled WGS sequence"/>
</dbReference>
<dbReference type="SUPFAM" id="SSF55729">
    <property type="entry name" value="Acyl-CoA N-acyltransferases (Nat)"/>
    <property type="match status" value="1"/>
</dbReference>
<comment type="caution">
    <text evidence="3">The sequence shown here is derived from an EMBL/GenBank/DDBJ whole genome shotgun (WGS) entry which is preliminary data.</text>
</comment>
<dbReference type="InterPro" id="IPR038740">
    <property type="entry name" value="BioF2-like_GNAT_dom"/>
</dbReference>
<organism evidence="3 4">
    <name type="scientific">Aporhodopirellula rubra</name>
    <dbReference type="NCBI Taxonomy" id="980271"/>
    <lineage>
        <taxon>Bacteria</taxon>
        <taxon>Pseudomonadati</taxon>
        <taxon>Planctomycetota</taxon>
        <taxon>Planctomycetia</taxon>
        <taxon>Pirellulales</taxon>
        <taxon>Pirellulaceae</taxon>
        <taxon>Aporhodopirellula</taxon>
    </lineage>
</organism>
<feature type="domain" description="BioF2-like acetyltransferase" evidence="2">
    <location>
        <begin position="195"/>
        <end position="333"/>
    </location>
</feature>
<sequence length="444" mass="49997">MNTIIAYRHAESLFEHSLQWDALSSGIPFRQSSWLLSWCRQFGDQHELLFVTVLDEHGNVCGIMPLQRCGRRGWQTIAGGNVCTDHVSVLARPENLAVVTEAIVDFLIAQASDTQLGWDRLMFDGIVGGDPGMQSLLQEFERRDAKICLTSRMNIWFLPCRDDWDTFVETSSRRARRRHRATIIRVGEAGPEHPASDLSIRIADDEASVTKTIEKLVELHQRHWQSQGESGSYAVQGMKEFVLASALEALPHGRLFLPSLVHTDPDTGAKKIIATQLHFAGDDGRLYCYSTGVDYEFANIKPGSLLNTWILKYAHDQGSTGVDYMRGDEEYKRRLNAHPIPSIHASVSAPTLQGRCRAKIDDLVFLGKQFARKRLGRPLVQTLSFEEAFDSKFRERLPIPTQHSDERDEEHRDDDASLGDSPIILPFPMAFSSSYDTSMHGSDT</sequence>
<keyword evidence="4" id="KW-1185">Reference proteome</keyword>
<evidence type="ECO:0000256" key="1">
    <source>
        <dbReference type="SAM" id="MobiDB-lite"/>
    </source>
</evidence>
<keyword evidence="3" id="KW-0808">Transferase</keyword>
<dbReference type="InterPro" id="IPR016181">
    <property type="entry name" value="Acyl_CoA_acyltransferase"/>
</dbReference>
<name>A0A7W5DUN4_9BACT</name>
<dbReference type="Pfam" id="PF13480">
    <property type="entry name" value="Acetyltransf_6"/>
    <property type="match status" value="1"/>
</dbReference>
<feature type="compositionally biased region" description="Basic and acidic residues" evidence="1">
    <location>
        <begin position="396"/>
        <end position="415"/>
    </location>
</feature>
<dbReference type="AlphaFoldDB" id="A0A7W5DUN4"/>
<evidence type="ECO:0000259" key="2">
    <source>
        <dbReference type="Pfam" id="PF13480"/>
    </source>
</evidence>